<dbReference type="GO" id="GO:0006515">
    <property type="term" value="P:protein quality control for misfolded or incompletely synthesized proteins"/>
    <property type="evidence" value="ECO:0007669"/>
    <property type="project" value="TreeGrafter"/>
</dbReference>
<dbReference type="PRINTS" id="PR00127">
    <property type="entry name" value="CLPPROTEASEP"/>
</dbReference>
<protein>
    <recommendedName>
        <fullName evidence="8">ATP-dependent Clp protease proteolytic subunit</fullName>
        <ecNumber evidence="7">3.4.21.92</ecNumber>
    </recommendedName>
</protein>
<feature type="transmembrane region" description="Helical" evidence="10">
    <location>
        <begin position="12"/>
        <end position="30"/>
    </location>
</feature>
<organism evidence="11">
    <name type="scientific">Incarvillea sinensis</name>
    <dbReference type="NCBI Taxonomy" id="291312"/>
    <lineage>
        <taxon>Eukaryota</taxon>
        <taxon>Viridiplantae</taxon>
        <taxon>Streptophyta</taxon>
        <taxon>Embryophyta</taxon>
        <taxon>Tracheophyta</taxon>
        <taxon>Spermatophyta</taxon>
        <taxon>Magnoliopsida</taxon>
        <taxon>eudicotyledons</taxon>
        <taxon>Gunneridae</taxon>
        <taxon>Pentapetalae</taxon>
        <taxon>asterids</taxon>
        <taxon>lamiids</taxon>
        <taxon>Lamiales</taxon>
        <taxon>Bignoniaceae</taxon>
        <taxon>Tecomeae</taxon>
        <taxon>Incarvillea</taxon>
    </lineage>
</organism>
<keyword evidence="2 7" id="KW-0645">Protease</keyword>
<reference evidence="11" key="1">
    <citation type="submission" date="2020-08" db="EMBL/GenBank/DDBJ databases">
        <authorList>
            <person name="Chen S."/>
        </authorList>
    </citation>
    <scope>NUCLEOTIDE SEQUENCE</scope>
</reference>
<dbReference type="InterPro" id="IPR001907">
    <property type="entry name" value="ClpP"/>
</dbReference>
<dbReference type="GO" id="GO:0004252">
    <property type="term" value="F:serine-type endopeptidase activity"/>
    <property type="evidence" value="ECO:0007669"/>
    <property type="project" value="UniProtKB-EC"/>
</dbReference>
<dbReference type="PROSITE" id="PS00381">
    <property type="entry name" value="CLP_PROTEASE_SER"/>
    <property type="match status" value="1"/>
</dbReference>
<dbReference type="PANTHER" id="PTHR10381">
    <property type="entry name" value="ATP-DEPENDENT CLP PROTEASE PROTEOLYTIC SUBUNIT"/>
    <property type="match status" value="1"/>
</dbReference>
<dbReference type="AlphaFoldDB" id="A0A866VYU3"/>
<gene>
    <name evidence="11" type="primary">clpP</name>
</gene>
<feature type="region of interest" description="Disordered" evidence="9">
    <location>
        <begin position="154"/>
        <end position="175"/>
    </location>
</feature>
<dbReference type="EMBL" id="MT937254">
    <property type="protein sequence ID" value="QOE76737.1"/>
    <property type="molecule type" value="Genomic_DNA"/>
</dbReference>
<geneLocation type="chloroplast" evidence="11"/>
<evidence type="ECO:0000256" key="5">
    <source>
        <dbReference type="PROSITE-ProRule" id="PRU10085"/>
    </source>
</evidence>
<dbReference type="InterPro" id="IPR029045">
    <property type="entry name" value="ClpP/crotonase-like_dom_sf"/>
</dbReference>
<keyword evidence="3 7" id="KW-0378">Hydrolase</keyword>
<dbReference type="GO" id="GO:0009532">
    <property type="term" value="C:plastid stroma"/>
    <property type="evidence" value="ECO:0007669"/>
    <property type="project" value="UniProtKB-ARBA"/>
</dbReference>
<dbReference type="GeneID" id="60238769"/>
<proteinExistence type="inferred from homology"/>
<feature type="transmembrane region" description="Helical" evidence="10">
    <location>
        <begin position="42"/>
        <end position="62"/>
    </location>
</feature>
<keyword evidence="10" id="KW-0812">Transmembrane</keyword>
<name>A0A866VYU3_9LAMI</name>
<evidence type="ECO:0000256" key="3">
    <source>
        <dbReference type="ARBA" id="ARBA00022801"/>
    </source>
</evidence>
<dbReference type="GO" id="GO:0004176">
    <property type="term" value="F:ATP-dependent peptidase activity"/>
    <property type="evidence" value="ECO:0007669"/>
    <property type="project" value="InterPro"/>
</dbReference>
<keyword evidence="4 7" id="KW-0720">Serine protease</keyword>
<feature type="active site" evidence="6">
    <location>
        <position position="75"/>
    </location>
</feature>
<dbReference type="PANTHER" id="PTHR10381:SF73">
    <property type="entry name" value="ATP-DEPENDENT CLP PROTEASE PROTEOLYTIC SUBUNIT"/>
    <property type="match status" value="1"/>
</dbReference>
<feature type="active site" evidence="5">
    <location>
        <position position="50"/>
    </location>
</feature>
<dbReference type="SUPFAM" id="SSF52096">
    <property type="entry name" value="ClpP/crotonase"/>
    <property type="match status" value="1"/>
</dbReference>
<evidence type="ECO:0000256" key="7">
    <source>
        <dbReference type="RuleBase" id="RU000549"/>
    </source>
</evidence>
<evidence type="ECO:0000256" key="10">
    <source>
        <dbReference type="SAM" id="Phobius"/>
    </source>
</evidence>
<dbReference type="EC" id="3.4.21.92" evidence="7"/>
<keyword evidence="10" id="KW-1133">Transmembrane helix</keyword>
<evidence type="ECO:0000256" key="6">
    <source>
        <dbReference type="PROSITE-ProRule" id="PRU10086"/>
    </source>
</evidence>
<dbReference type="InterPro" id="IPR033135">
    <property type="entry name" value="ClpP_His_AS"/>
</dbReference>
<dbReference type="GO" id="GO:0051117">
    <property type="term" value="F:ATPase binding"/>
    <property type="evidence" value="ECO:0007669"/>
    <property type="project" value="TreeGrafter"/>
</dbReference>
<dbReference type="Pfam" id="PF00574">
    <property type="entry name" value="CLP_protease"/>
    <property type="match status" value="1"/>
</dbReference>
<dbReference type="InterPro" id="IPR023562">
    <property type="entry name" value="ClpP/TepA"/>
</dbReference>
<keyword evidence="11" id="KW-0934">Plastid</keyword>
<dbReference type="RefSeq" id="YP_009946745.1">
    <property type="nucleotide sequence ID" value="NC_051523.1"/>
</dbReference>
<dbReference type="Gene3D" id="3.90.226.10">
    <property type="entry name" value="2-enoyl-CoA Hydratase, Chain A, domain 1"/>
    <property type="match status" value="1"/>
</dbReference>
<keyword evidence="11" id="KW-0150">Chloroplast</keyword>
<evidence type="ECO:0000256" key="8">
    <source>
        <dbReference type="RuleBase" id="RU003567"/>
    </source>
</evidence>
<evidence type="ECO:0000256" key="1">
    <source>
        <dbReference type="ARBA" id="ARBA00007039"/>
    </source>
</evidence>
<keyword evidence="10" id="KW-0472">Membrane</keyword>
<evidence type="ECO:0000256" key="4">
    <source>
        <dbReference type="ARBA" id="ARBA00022825"/>
    </source>
</evidence>
<dbReference type="GO" id="GO:0009368">
    <property type="term" value="C:endopeptidase Clp complex"/>
    <property type="evidence" value="ECO:0007669"/>
    <property type="project" value="TreeGrafter"/>
</dbReference>
<accession>A0A866VYU3</accession>
<comment type="similarity">
    <text evidence="1 8">Belongs to the peptidase S14 family.</text>
</comment>
<evidence type="ECO:0000256" key="2">
    <source>
        <dbReference type="ARBA" id="ARBA00022670"/>
    </source>
</evidence>
<sequence length="175" mass="19529">MPVGVPKRTREFFIFINSPGGSVVSGLAIYDLMQVLPPDMNTVAMGTAASMASLILSGGSYFKRSVFPTARVMIHQPLASFFSKTPTGHFIFDAAMMRHLRRGVTEAYVNQTSKPFFVIAEDLEKDISMTAEEASAYGLADWVGIDPTLFERISKNDKEDAERRKEEHEARKMEE</sequence>
<evidence type="ECO:0000313" key="11">
    <source>
        <dbReference type="EMBL" id="QOE76737.1"/>
    </source>
</evidence>
<evidence type="ECO:0000256" key="9">
    <source>
        <dbReference type="SAM" id="MobiDB-lite"/>
    </source>
</evidence>
<dbReference type="PROSITE" id="PS00382">
    <property type="entry name" value="CLP_PROTEASE_HIS"/>
    <property type="match status" value="1"/>
</dbReference>
<dbReference type="CDD" id="cd07017">
    <property type="entry name" value="S14_ClpP_2"/>
    <property type="match status" value="1"/>
</dbReference>
<dbReference type="InterPro" id="IPR018215">
    <property type="entry name" value="ClpP_Ser_AS"/>
</dbReference>